<comment type="caution">
    <text evidence="8">The sequence shown here is derived from an EMBL/GenBank/DDBJ whole genome shotgun (WGS) entry which is preliminary data.</text>
</comment>
<reference evidence="8" key="1">
    <citation type="submission" date="2022-06" db="EMBL/GenBank/DDBJ databases">
        <title>Genome public.</title>
        <authorList>
            <person name="Sun Q."/>
        </authorList>
    </citation>
    <scope>NUCLEOTIDE SEQUENCE</scope>
    <source>
        <strain evidence="8">CWNU-1</strain>
    </source>
</reference>
<keyword evidence="2" id="KW-0813">Transport</keyword>
<dbReference type="InterPro" id="IPR050086">
    <property type="entry name" value="MetN_ABC_transporter-like"/>
</dbReference>
<evidence type="ECO:0000256" key="3">
    <source>
        <dbReference type="ARBA" id="ARBA00022475"/>
    </source>
</evidence>
<dbReference type="EMBL" id="JAMQAW010000025">
    <property type="protein sequence ID" value="MCM2390746.1"/>
    <property type="molecule type" value="Genomic_DNA"/>
</dbReference>
<evidence type="ECO:0000313" key="8">
    <source>
        <dbReference type="EMBL" id="MCM2390746.1"/>
    </source>
</evidence>
<evidence type="ECO:0000256" key="1">
    <source>
        <dbReference type="ARBA" id="ARBA00004202"/>
    </source>
</evidence>
<dbReference type="SMART" id="SM00382">
    <property type="entry name" value="AAA"/>
    <property type="match status" value="1"/>
</dbReference>
<gene>
    <name evidence="8" type="ORF">NBG84_20995</name>
</gene>
<dbReference type="PIRSF" id="PIRSF039085">
    <property type="entry name" value="ABC_ATPase_HisP"/>
    <property type="match status" value="1"/>
</dbReference>
<organism evidence="8 9">
    <name type="scientific">Streptomyces albipurpureus</name>
    <dbReference type="NCBI Taxonomy" id="2897419"/>
    <lineage>
        <taxon>Bacteria</taxon>
        <taxon>Bacillati</taxon>
        <taxon>Actinomycetota</taxon>
        <taxon>Actinomycetes</taxon>
        <taxon>Kitasatosporales</taxon>
        <taxon>Streptomycetaceae</taxon>
        <taxon>Streptomyces</taxon>
    </lineage>
</organism>
<dbReference type="GO" id="GO:0005524">
    <property type="term" value="F:ATP binding"/>
    <property type="evidence" value="ECO:0007669"/>
    <property type="project" value="UniProtKB-KW"/>
</dbReference>
<dbReference type="InterPro" id="IPR017871">
    <property type="entry name" value="ABC_transporter-like_CS"/>
</dbReference>
<evidence type="ECO:0000259" key="7">
    <source>
        <dbReference type="PROSITE" id="PS50893"/>
    </source>
</evidence>
<dbReference type="Proteomes" id="UP001431429">
    <property type="component" value="Unassembled WGS sequence"/>
</dbReference>
<name>A0ABT0UU59_9ACTN</name>
<comment type="subcellular location">
    <subcellularLocation>
        <location evidence="1">Cell membrane</location>
        <topology evidence="1">Peripheral membrane protein</topology>
    </subcellularLocation>
</comment>
<evidence type="ECO:0000256" key="4">
    <source>
        <dbReference type="ARBA" id="ARBA00022741"/>
    </source>
</evidence>
<feature type="domain" description="ABC transporter" evidence="7">
    <location>
        <begin position="2"/>
        <end position="246"/>
    </location>
</feature>
<evidence type="ECO:0000256" key="2">
    <source>
        <dbReference type="ARBA" id="ARBA00022448"/>
    </source>
</evidence>
<dbReference type="InterPro" id="IPR030679">
    <property type="entry name" value="ABC_ATPase_HisP-typ"/>
</dbReference>
<evidence type="ECO:0000256" key="5">
    <source>
        <dbReference type="ARBA" id="ARBA00022840"/>
    </source>
</evidence>
<keyword evidence="6" id="KW-0472">Membrane</keyword>
<keyword evidence="3" id="KW-1003">Cell membrane</keyword>
<sequence>MLSIRDLHKRYGTTEVLRGISLDVARGETVAVLGASGSGKSTMLRCVNHLERPDSGSISLGGELVGFTTTRRGPRMLTETEIARQRSRTGMVFQNFNLFPHWTVLRNVTEGPVRVRGLDRSEARELGLRLLATVGLEERASSYPKHLSGGQQQRVSIARALAMDPELLLFDEPTSALDPANVGEVTSVMKRLADGGSTMIVVTHEIGFARAAATRVVVIADGLVVEDGPTQQVLDAPRSPVTQTFLENTLYGARTTGANER</sequence>
<dbReference type="PANTHER" id="PTHR43166:SF35">
    <property type="entry name" value="L-CYSTINE IMPORT ATP-BINDING PROTEIN TCYN"/>
    <property type="match status" value="1"/>
</dbReference>
<dbReference type="PROSITE" id="PS00211">
    <property type="entry name" value="ABC_TRANSPORTER_1"/>
    <property type="match status" value="1"/>
</dbReference>
<dbReference type="SUPFAM" id="SSF52540">
    <property type="entry name" value="P-loop containing nucleoside triphosphate hydrolases"/>
    <property type="match status" value="1"/>
</dbReference>
<protein>
    <submittedName>
        <fullName evidence="8">Amino acid ABC transporter ATP-binding protein</fullName>
    </submittedName>
</protein>
<evidence type="ECO:0000256" key="6">
    <source>
        <dbReference type="ARBA" id="ARBA00023136"/>
    </source>
</evidence>
<keyword evidence="5 8" id="KW-0067">ATP-binding</keyword>
<dbReference type="Pfam" id="PF00005">
    <property type="entry name" value="ABC_tran"/>
    <property type="match status" value="1"/>
</dbReference>
<dbReference type="InterPro" id="IPR003593">
    <property type="entry name" value="AAA+_ATPase"/>
</dbReference>
<dbReference type="InterPro" id="IPR027417">
    <property type="entry name" value="P-loop_NTPase"/>
</dbReference>
<keyword evidence="9" id="KW-1185">Reference proteome</keyword>
<dbReference type="InterPro" id="IPR003439">
    <property type="entry name" value="ABC_transporter-like_ATP-bd"/>
</dbReference>
<evidence type="ECO:0000313" key="9">
    <source>
        <dbReference type="Proteomes" id="UP001431429"/>
    </source>
</evidence>
<dbReference type="CDD" id="cd03262">
    <property type="entry name" value="ABC_HisP_GlnQ"/>
    <property type="match status" value="1"/>
</dbReference>
<proteinExistence type="predicted"/>
<keyword evidence="4" id="KW-0547">Nucleotide-binding</keyword>
<accession>A0ABT0UU59</accession>
<dbReference type="PROSITE" id="PS50893">
    <property type="entry name" value="ABC_TRANSPORTER_2"/>
    <property type="match status" value="1"/>
</dbReference>
<dbReference type="Gene3D" id="3.40.50.300">
    <property type="entry name" value="P-loop containing nucleotide triphosphate hydrolases"/>
    <property type="match status" value="1"/>
</dbReference>
<dbReference type="PANTHER" id="PTHR43166">
    <property type="entry name" value="AMINO ACID IMPORT ATP-BINDING PROTEIN"/>
    <property type="match status" value="1"/>
</dbReference>